<evidence type="ECO:0008006" key="4">
    <source>
        <dbReference type="Google" id="ProtNLM"/>
    </source>
</evidence>
<protein>
    <recommendedName>
        <fullName evidence="4">Transmembrane protein</fullName>
    </recommendedName>
</protein>
<accession>B1T4T7</accession>
<keyword evidence="1" id="KW-0472">Membrane</keyword>
<dbReference type="EMBL" id="ABLK01000078">
    <property type="protein sequence ID" value="EDT41388.1"/>
    <property type="molecule type" value="Genomic_DNA"/>
</dbReference>
<evidence type="ECO:0000256" key="1">
    <source>
        <dbReference type="SAM" id="Phobius"/>
    </source>
</evidence>
<dbReference type="Proteomes" id="UP000004814">
    <property type="component" value="Unassembled WGS sequence"/>
</dbReference>
<reference evidence="2 3" key="1">
    <citation type="submission" date="2008-03" db="EMBL/GenBank/DDBJ databases">
        <title>Sequencing of the draft genome and assembly of Burkholderia ambifaria MEX-5.</title>
        <authorList>
            <consortium name="US DOE Joint Genome Institute (JGI-PGF)"/>
            <person name="Copeland A."/>
            <person name="Lucas S."/>
            <person name="Lapidus A."/>
            <person name="Glavina del Rio T."/>
            <person name="Dalin E."/>
            <person name="Tice H."/>
            <person name="Bruce D."/>
            <person name="Goodwin L."/>
            <person name="Pitluck S."/>
            <person name="Larimer F."/>
            <person name="Land M.L."/>
            <person name="Hauser L."/>
            <person name="Tiedje J."/>
            <person name="Richardson P."/>
        </authorList>
    </citation>
    <scope>NUCLEOTIDE SEQUENCE [LARGE SCALE GENOMIC DNA]</scope>
    <source>
        <strain evidence="2 3">MEX-5</strain>
    </source>
</reference>
<gene>
    <name evidence="2" type="ORF">BamMEX5DRAFT_2803</name>
</gene>
<sequence>MTSFTRRLFKVALFVGLFCLFVPYVHTYPIPMPESQALAWLHVANRLGIRDPDDLYIPLVLLTNLLVATLAYMVIMRLWKHHRGRKSTLRKIDRE</sequence>
<organism evidence="2 3">
    <name type="scientific">Burkholderia ambifaria MEX-5</name>
    <dbReference type="NCBI Taxonomy" id="396597"/>
    <lineage>
        <taxon>Bacteria</taxon>
        <taxon>Pseudomonadati</taxon>
        <taxon>Pseudomonadota</taxon>
        <taxon>Betaproteobacteria</taxon>
        <taxon>Burkholderiales</taxon>
        <taxon>Burkholderiaceae</taxon>
        <taxon>Burkholderia</taxon>
        <taxon>Burkholderia cepacia complex</taxon>
    </lineage>
</organism>
<evidence type="ECO:0000313" key="2">
    <source>
        <dbReference type="EMBL" id="EDT41388.1"/>
    </source>
</evidence>
<keyword evidence="1" id="KW-1133">Transmembrane helix</keyword>
<keyword evidence="1" id="KW-0812">Transmembrane</keyword>
<evidence type="ECO:0000313" key="3">
    <source>
        <dbReference type="Proteomes" id="UP000004814"/>
    </source>
</evidence>
<dbReference type="AlphaFoldDB" id="B1T4T7"/>
<dbReference type="PATRIC" id="fig|396597.7.peg.5224"/>
<feature type="transmembrane region" description="Helical" evidence="1">
    <location>
        <begin position="55"/>
        <end position="75"/>
    </location>
</feature>
<name>B1T4T7_9BURK</name>
<proteinExistence type="predicted"/>
<comment type="caution">
    <text evidence="2">The sequence shown here is derived from an EMBL/GenBank/DDBJ whole genome shotgun (WGS) entry which is preliminary data.</text>
</comment>